<evidence type="ECO:0000313" key="4">
    <source>
        <dbReference type="Proteomes" id="UP000292445"/>
    </source>
</evidence>
<name>A0A4V2F404_9BURK</name>
<dbReference type="InterPro" id="IPR018389">
    <property type="entry name" value="DctP_fam"/>
</dbReference>
<accession>A0A4V2F404</accession>
<sequence length="330" mass="36737">MKFPLIKAAAALLACAAMSAGPAQAQQATLRLISAFPENGIYVQHLQAWVKKFNEEGKGVLQLNFLGGPKTMPPFEVGNAVKTGVVDIALNTGAFYTNVLPESDFLKLSDIPVAEQRKNGAFEAINKVWNEKGNMQYLARMVEHQPFHLYINKKIDKPDLTGMKIRITPVYREFFQALNANVITTPPGEVYTALERGVVDGYGWPIGGIFDLNWQEKTKFRVDPGFYDAEVSLIMNLPAYKKLTPPQLAYLNKQLLALEAQNGFWDRYAEEETARQAKAGIQTIKFDDATARRYRDMAYDVGWATAAKQSPEVAARFKSLLSRPAAGSRP</sequence>
<proteinExistence type="predicted"/>
<keyword evidence="4" id="KW-1185">Reference proteome</keyword>
<feature type="chain" id="PRO_5020192037" evidence="2">
    <location>
        <begin position="26"/>
        <end position="330"/>
    </location>
</feature>
<dbReference type="GO" id="GO:0055085">
    <property type="term" value="P:transmembrane transport"/>
    <property type="evidence" value="ECO:0007669"/>
    <property type="project" value="InterPro"/>
</dbReference>
<dbReference type="Pfam" id="PF03480">
    <property type="entry name" value="DctP"/>
    <property type="match status" value="1"/>
</dbReference>
<dbReference type="PANTHER" id="PTHR33376">
    <property type="match status" value="1"/>
</dbReference>
<evidence type="ECO:0000256" key="1">
    <source>
        <dbReference type="ARBA" id="ARBA00022729"/>
    </source>
</evidence>
<protein>
    <submittedName>
        <fullName evidence="3">TRAP-type C4-dicarboxylate transport system substrate-binding protein</fullName>
    </submittedName>
</protein>
<organism evidence="3 4">
    <name type="scientific">Pigmentiphaga kullae</name>
    <dbReference type="NCBI Taxonomy" id="151784"/>
    <lineage>
        <taxon>Bacteria</taxon>
        <taxon>Pseudomonadati</taxon>
        <taxon>Pseudomonadota</taxon>
        <taxon>Betaproteobacteria</taxon>
        <taxon>Burkholderiales</taxon>
        <taxon>Alcaligenaceae</taxon>
        <taxon>Pigmentiphaga</taxon>
    </lineage>
</organism>
<keyword evidence="1 2" id="KW-0732">Signal</keyword>
<dbReference type="EMBL" id="SGXC01000001">
    <property type="protein sequence ID" value="RZS85917.1"/>
    <property type="molecule type" value="Genomic_DNA"/>
</dbReference>
<reference evidence="3 4" key="1">
    <citation type="submission" date="2019-02" db="EMBL/GenBank/DDBJ databases">
        <title>Genomic Encyclopedia of Type Strains, Phase IV (KMG-IV): sequencing the most valuable type-strain genomes for metagenomic binning, comparative biology and taxonomic classification.</title>
        <authorList>
            <person name="Goeker M."/>
        </authorList>
    </citation>
    <scope>NUCLEOTIDE SEQUENCE [LARGE SCALE GENOMIC DNA]</scope>
    <source>
        <strain evidence="3 4">K24</strain>
    </source>
</reference>
<dbReference type="RefSeq" id="WP_130357058.1">
    <property type="nucleotide sequence ID" value="NZ_SGXC01000001.1"/>
</dbReference>
<dbReference type="Proteomes" id="UP000292445">
    <property type="component" value="Unassembled WGS sequence"/>
</dbReference>
<dbReference type="AlphaFoldDB" id="A0A4V2F404"/>
<evidence type="ECO:0000313" key="3">
    <source>
        <dbReference type="EMBL" id="RZS85917.1"/>
    </source>
</evidence>
<comment type="caution">
    <text evidence="3">The sequence shown here is derived from an EMBL/GenBank/DDBJ whole genome shotgun (WGS) entry which is preliminary data.</text>
</comment>
<dbReference type="OrthoDB" id="6073716at2"/>
<dbReference type="CDD" id="cd13667">
    <property type="entry name" value="PBP2_TRAP_DctP1"/>
    <property type="match status" value="1"/>
</dbReference>
<dbReference type="NCBIfam" id="NF037995">
    <property type="entry name" value="TRAP_S1"/>
    <property type="match status" value="1"/>
</dbReference>
<dbReference type="Gene3D" id="3.40.190.170">
    <property type="entry name" value="Bacterial extracellular solute-binding protein, family 7"/>
    <property type="match status" value="1"/>
</dbReference>
<feature type="signal peptide" evidence="2">
    <location>
        <begin position="1"/>
        <end position="25"/>
    </location>
</feature>
<dbReference type="InterPro" id="IPR038404">
    <property type="entry name" value="TRAP_DctP_sf"/>
</dbReference>
<evidence type="ECO:0000256" key="2">
    <source>
        <dbReference type="SAM" id="SignalP"/>
    </source>
</evidence>
<gene>
    <name evidence="3" type="ORF">EV675_1947</name>
</gene>
<dbReference type="PANTHER" id="PTHR33376:SF5">
    <property type="entry name" value="EXTRACYTOPLASMIC SOLUTE RECEPTOR PROTEIN"/>
    <property type="match status" value="1"/>
</dbReference>